<dbReference type="RefSeq" id="WP_138634253.1">
    <property type="nucleotide sequence ID" value="NZ_VCKZ01000014.1"/>
</dbReference>
<reference evidence="5 6" key="1">
    <citation type="submission" date="2019-05" db="EMBL/GenBank/DDBJ databases">
        <title>Draft genome sequence of Actinomadura geliboluensis A8036.</title>
        <authorList>
            <person name="Saricaoglu S."/>
            <person name="Isik K."/>
        </authorList>
    </citation>
    <scope>NUCLEOTIDE SEQUENCE [LARGE SCALE GENOMIC DNA]</scope>
    <source>
        <strain evidence="5 6">A8036</strain>
    </source>
</reference>
<proteinExistence type="predicted"/>
<evidence type="ECO:0000313" key="5">
    <source>
        <dbReference type="EMBL" id="TMR41767.1"/>
    </source>
</evidence>
<sequence length="247" mass="26608">MTTAPVARERRHTLHFLRAVRPAAPVYLDIEVDMGGVLRHRETARKYSLVAYVLRTAGRVLANHPEANAAISGGPWPRVARYPSVTGKLTLDRTLNGHRVVLAALLPDLDTAGLDRIQDEIDRIRDADPRTAPEFAGARLLHRLPWPAGSLLYRAVTGPLGRRPAVFGTVAVTSLGHRPVDAFHSYGGTAVTLGVGRVADRPVVRDGAVAVAPVMRLSLTFDHRVIDGAEAADVLAEIKDGLEAVSP</sequence>
<dbReference type="PANTHER" id="PTHR43178">
    <property type="entry name" value="DIHYDROLIPOAMIDE ACETYLTRANSFERASE COMPONENT OF PYRUVATE DEHYDROGENASE COMPLEX"/>
    <property type="match status" value="1"/>
</dbReference>
<gene>
    <name evidence="5" type="ORF">ETD96_04080</name>
</gene>
<dbReference type="InterPro" id="IPR023213">
    <property type="entry name" value="CAT-like_dom_sf"/>
</dbReference>
<dbReference type="OrthoDB" id="9805770at2"/>
<dbReference type="InterPro" id="IPR050743">
    <property type="entry name" value="2-oxoacid_DH_E2_comp"/>
</dbReference>
<evidence type="ECO:0000256" key="1">
    <source>
        <dbReference type="ARBA" id="ARBA00001938"/>
    </source>
</evidence>
<dbReference type="GO" id="GO:0031405">
    <property type="term" value="F:lipoic acid binding"/>
    <property type="evidence" value="ECO:0007669"/>
    <property type="project" value="TreeGrafter"/>
</dbReference>
<keyword evidence="2" id="KW-0808">Transferase</keyword>
<organism evidence="5 6">
    <name type="scientific">Actinomadura geliboluensis</name>
    <dbReference type="NCBI Taxonomy" id="882440"/>
    <lineage>
        <taxon>Bacteria</taxon>
        <taxon>Bacillati</taxon>
        <taxon>Actinomycetota</taxon>
        <taxon>Actinomycetes</taxon>
        <taxon>Streptosporangiales</taxon>
        <taxon>Thermomonosporaceae</taxon>
        <taxon>Actinomadura</taxon>
    </lineage>
</organism>
<dbReference type="SUPFAM" id="SSF52777">
    <property type="entry name" value="CoA-dependent acyltransferases"/>
    <property type="match status" value="1"/>
</dbReference>
<evidence type="ECO:0000259" key="4">
    <source>
        <dbReference type="Pfam" id="PF00198"/>
    </source>
</evidence>
<comment type="caution">
    <text evidence="5">The sequence shown here is derived from an EMBL/GenBank/DDBJ whole genome shotgun (WGS) entry which is preliminary data.</text>
</comment>
<dbReference type="InterPro" id="IPR001078">
    <property type="entry name" value="2-oxoacid_DH_actylTfrase"/>
</dbReference>
<dbReference type="GO" id="GO:0005737">
    <property type="term" value="C:cytoplasm"/>
    <property type="evidence" value="ECO:0007669"/>
    <property type="project" value="TreeGrafter"/>
</dbReference>
<evidence type="ECO:0000313" key="6">
    <source>
        <dbReference type="Proteomes" id="UP000305238"/>
    </source>
</evidence>
<evidence type="ECO:0000256" key="2">
    <source>
        <dbReference type="ARBA" id="ARBA00022679"/>
    </source>
</evidence>
<dbReference type="PANTHER" id="PTHR43178:SF5">
    <property type="entry name" value="LIPOAMIDE ACYLTRANSFERASE COMPONENT OF BRANCHED-CHAIN ALPHA-KETO ACID DEHYDROGENASE COMPLEX, MITOCHONDRIAL"/>
    <property type="match status" value="1"/>
</dbReference>
<dbReference type="Proteomes" id="UP000305238">
    <property type="component" value="Unassembled WGS sequence"/>
</dbReference>
<feature type="domain" description="2-oxoacid dehydrogenase acyltransferase catalytic" evidence="4">
    <location>
        <begin position="168"/>
        <end position="244"/>
    </location>
</feature>
<accession>A0A5S4H9E0</accession>
<evidence type="ECO:0000256" key="3">
    <source>
        <dbReference type="ARBA" id="ARBA00023315"/>
    </source>
</evidence>
<name>A0A5S4H9E0_9ACTN</name>
<comment type="cofactor">
    <cofactor evidence="1">
        <name>(R)-lipoate</name>
        <dbReference type="ChEBI" id="CHEBI:83088"/>
    </cofactor>
</comment>
<dbReference type="AlphaFoldDB" id="A0A5S4H9E0"/>
<keyword evidence="6" id="KW-1185">Reference proteome</keyword>
<dbReference type="EMBL" id="VCKZ01000014">
    <property type="protein sequence ID" value="TMR41767.1"/>
    <property type="molecule type" value="Genomic_DNA"/>
</dbReference>
<keyword evidence="3" id="KW-0012">Acyltransferase</keyword>
<dbReference type="Pfam" id="PF00198">
    <property type="entry name" value="2-oxoacid_dh"/>
    <property type="match status" value="1"/>
</dbReference>
<dbReference type="Gene3D" id="3.30.559.10">
    <property type="entry name" value="Chloramphenicol acetyltransferase-like domain"/>
    <property type="match status" value="1"/>
</dbReference>
<dbReference type="GO" id="GO:0016407">
    <property type="term" value="F:acetyltransferase activity"/>
    <property type="evidence" value="ECO:0007669"/>
    <property type="project" value="TreeGrafter"/>
</dbReference>
<protein>
    <submittedName>
        <fullName evidence="5">2-oxo acid dehydrogenase subunit E2</fullName>
    </submittedName>
</protein>